<evidence type="ECO:0000313" key="2">
    <source>
        <dbReference type="EMBL" id="XBH16077.1"/>
    </source>
</evidence>
<dbReference type="InterPro" id="IPR003718">
    <property type="entry name" value="OsmC/Ohr_fam"/>
</dbReference>
<dbReference type="EMBL" id="CP121196">
    <property type="protein sequence ID" value="XBH16077.1"/>
    <property type="molecule type" value="Genomic_DNA"/>
</dbReference>
<dbReference type="AlphaFoldDB" id="A0AAU7DFG2"/>
<dbReference type="Gene3D" id="3.30.300.20">
    <property type="match status" value="1"/>
</dbReference>
<reference evidence="2" key="1">
    <citation type="submission" date="2023-03" db="EMBL/GenBank/DDBJ databases">
        <title>Edaphobacter sp.</title>
        <authorList>
            <person name="Huber K.J."/>
            <person name="Papendorf J."/>
            <person name="Pilke C."/>
            <person name="Bunk B."/>
            <person name="Sproeer C."/>
            <person name="Pester M."/>
        </authorList>
    </citation>
    <scope>NUCLEOTIDE SEQUENCE</scope>
    <source>
        <strain evidence="2">DSM 110680</strain>
    </source>
</reference>
<sequence length="135" mass="14746">MVRIQTEYQGDLHCTSVHTPSQTELATDAPVDNQGRGESFSPTDLIATSLGTCMLTTMGIVARTLDVDLIGATATVEKEMSSTPPRKVSRLTVSIRVPRTTSPENQRRLENAAHTCPVKKSIHPDIETPIEFVWG</sequence>
<dbReference type="InterPro" id="IPR015946">
    <property type="entry name" value="KH_dom-like_a/b"/>
</dbReference>
<organism evidence="2">
    <name type="scientific">Telmatobacter sp. DSM 110680</name>
    <dbReference type="NCBI Taxonomy" id="3036704"/>
    <lineage>
        <taxon>Bacteria</taxon>
        <taxon>Pseudomonadati</taxon>
        <taxon>Acidobacteriota</taxon>
        <taxon>Terriglobia</taxon>
        <taxon>Terriglobales</taxon>
        <taxon>Acidobacteriaceae</taxon>
        <taxon>Telmatobacter</taxon>
    </lineage>
</organism>
<proteinExistence type="predicted"/>
<keyword evidence="2" id="KW-0560">Oxidoreductase</keyword>
<accession>A0AAU7DFG2</accession>
<dbReference type="GO" id="GO:0004601">
    <property type="term" value="F:peroxidase activity"/>
    <property type="evidence" value="ECO:0007669"/>
    <property type="project" value="UniProtKB-KW"/>
</dbReference>
<feature type="compositionally biased region" description="Polar residues" evidence="1">
    <location>
        <begin position="16"/>
        <end position="25"/>
    </location>
</feature>
<dbReference type="SUPFAM" id="SSF82784">
    <property type="entry name" value="OsmC-like"/>
    <property type="match status" value="1"/>
</dbReference>
<gene>
    <name evidence="2" type="ORF">P8935_16055</name>
</gene>
<dbReference type="Pfam" id="PF02566">
    <property type="entry name" value="OsmC"/>
    <property type="match status" value="1"/>
</dbReference>
<protein>
    <submittedName>
        <fullName evidence="2">OsmC family protein</fullName>
        <ecNumber evidence="2">1.11.1.-</ecNumber>
    </submittedName>
</protein>
<evidence type="ECO:0000256" key="1">
    <source>
        <dbReference type="SAM" id="MobiDB-lite"/>
    </source>
</evidence>
<dbReference type="InterPro" id="IPR036102">
    <property type="entry name" value="OsmC/Ohrsf"/>
</dbReference>
<feature type="region of interest" description="Disordered" evidence="1">
    <location>
        <begin position="16"/>
        <end position="39"/>
    </location>
</feature>
<keyword evidence="2" id="KW-0575">Peroxidase</keyword>
<dbReference type="EC" id="1.11.1.-" evidence="2"/>
<dbReference type="RefSeq" id="WP_348261308.1">
    <property type="nucleotide sequence ID" value="NZ_CP121196.1"/>
</dbReference>
<dbReference type="PANTHER" id="PTHR39624:SF2">
    <property type="entry name" value="OSMC-LIKE PROTEIN"/>
    <property type="match status" value="1"/>
</dbReference>
<name>A0AAU7DFG2_9BACT</name>
<dbReference type="PANTHER" id="PTHR39624">
    <property type="entry name" value="PROTEIN INVOLVED IN RIMO-MEDIATED BETA-METHYLTHIOLATION OF RIBOSOMAL PROTEIN S12 YCAO"/>
    <property type="match status" value="1"/>
</dbReference>